<reference evidence="3" key="1">
    <citation type="submission" date="2025-08" db="UniProtKB">
        <authorList>
            <consortium name="RefSeq"/>
        </authorList>
    </citation>
    <scope>IDENTIFICATION</scope>
    <source>
        <tissue evidence="3">Blood</tissue>
    </source>
</reference>
<dbReference type="InterPro" id="IPR000900">
    <property type="entry name" value="Nebulin_repeat"/>
</dbReference>
<gene>
    <name evidence="3" type="primary">LOC105082499</name>
</gene>
<keyword evidence="2" id="KW-0009">Actin-binding</keyword>
<dbReference type="Pfam" id="PF00880">
    <property type="entry name" value="Nebulin"/>
    <property type="match status" value="2"/>
</dbReference>
<sequence length="177" mass="20226">MTGYDLKADAIGFKHAKASRDIASDYLYKTTYEKQKGHYIGCRTAKEDPKLVFAANVMKMQNDRLYKKAYNDHKAKITIPVDMVSINAAKEGQALASDVDYRHYLHHWSCFPDQNDVIQARKAYDLQSDVSCCSCRKYQRTCPRGELLLRKKVFHSFAPHSLWCSGKCNSLCKSTSL</sequence>
<dbReference type="AlphaFoldDB" id="A0A9W3H3M7"/>
<dbReference type="RefSeq" id="XP_010970362.2">
    <property type="nucleotide sequence ID" value="XM_010972060.2"/>
</dbReference>
<dbReference type="GO" id="GO:0030018">
    <property type="term" value="C:Z disc"/>
    <property type="evidence" value="ECO:0007669"/>
    <property type="project" value="InterPro"/>
</dbReference>
<accession>A0A9W3H3M7</accession>
<dbReference type="KEGG" id="cbai:105082499"/>
<organism evidence="3">
    <name type="scientific">Camelus bactrianus</name>
    <name type="common">Bactrian camel</name>
    <dbReference type="NCBI Taxonomy" id="9837"/>
    <lineage>
        <taxon>Eukaryota</taxon>
        <taxon>Metazoa</taxon>
        <taxon>Chordata</taxon>
        <taxon>Craniata</taxon>
        <taxon>Vertebrata</taxon>
        <taxon>Euteleostomi</taxon>
        <taxon>Mammalia</taxon>
        <taxon>Eutheria</taxon>
        <taxon>Laurasiatheria</taxon>
        <taxon>Artiodactyla</taxon>
        <taxon>Tylopoda</taxon>
        <taxon>Camelidae</taxon>
        <taxon>Camelus</taxon>
    </lineage>
</organism>
<evidence type="ECO:0000313" key="3">
    <source>
        <dbReference type="RefSeq" id="XP_010970362.2"/>
    </source>
</evidence>
<name>A0A9W3H3M7_CAMBA</name>
<dbReference type="InterPro" id="IPR013998">
    <property type="entry name" value="Nebulin-like"/>
</dbReference>
<protein>
    <submittedName>
        <fullName evidence="3">Nebulin-related-anchoring protein-like</fullName>
    </submittedName>
</protein>
<dbReference type="PANTHER" id="PTHR11039:SF37">
    <property type="entry name" value="NEBULIN"/>
    <property type="match status" value="1"/>
</dbReference>
<dbReference type="GO" id="GO:0051015">
    <property type="term" value="F:actin filament binding"/>
    <property type="evidence" value="ECO:0007669"/>
    <property type="project" value="InterPro"/>
</dbReference>
<evidence type="ECO:0000256" key="1">
    <source>
        <dbReference type="ARBA" id="ARBA00022737"/>
    </source>
</evidence>
<keyword evidence="1" id="KW-0677">Repeat</keyword>
<evidence type="ECO:0000256" key="2">
    <source>
        <dbReference type="ARBA" id="ARBA00023203"/>
    </source>
</evidence>
<dbReference type="GO" id="GO:0071691">
    <property type="term" value="P:cardiac muscle thin filament assembly"/>
    <property type="evidence" value="ECO:0007669"/>
    <property type="project" value="TreeGrafter"/>
</dbReference>
<dbReference type="PANTHER" id="PTHR11039">
    <property type="entry name" value="NEBULIN"/>
    <property type="match status" value="1"/>
</dbReference>
<dbReference type="InterPro" id="IPR055297">
    <property type="entry name" value="NEBU/NEBL"/>
</dbReference>
<dbReference type="SMART" id="SM00227">
    <property type="entry name" value="NEBU"/>
    <property type="match status" value="3"/>
</dbReference>
<dbReference type="PRINTS" id="PR00510">
    <property type="entry name" value="NEBULIN"/>
</dbReference>
<dbReference type="PROSITE" id="PS51216">
    <property type="entry name" value="NEBULIN"/>
    <property type="match status" value="2"/>
</dbReference>
<proteinExistence type="predicted"/>